<dbReference type="Pfam" id="PF00027">
    <property type="entry name" value="cNMP_binding"/>
    <property type="match status" value="1"/>
</dbReference>
<evidence type="ECO:0000313" key="3">
    <source>
        <dbReference type="Proteomes" id="UP001497416"/>
    </source>
</evidence>
<reference evidence="2 3" key="1">
    <citation type="submission" date="2024-05" db="EMBL/GenBank/DDBJ databases">
        <authorList>
            <person name="Duchaud E."/>
        </authorList>
    </citation>
    <scope>NUCLEOTIDE SEQUENCE [LARGE SCALE GENOMIC DNA]</scope>
    <source>
        <strain evidence="2">Ena-SAMPLE-TAB-13-05-2024-13:56:06:370-140302</strain>
    </source>
</reference>
<dbReference type="EMBL" id="CAXIXY010000003">
    <property type="protein sequence ID" value="CAL2075431.1"/>
    <property type="molecule type" value="Genomic_DNA"/>
</dbReference>
<sequence>MKNLETITSEQQVNSLFQSFFDYVRHLVDIPESDQEECKKIFEPVFVKKGTIIEQEGTVHKYHNFIVSGHMRNFHHDENGNEVTTDINSGPRFFTSYYHFINQTVSNENLHCITDCELLRITKKNVDKASHIGLTSQEYTEKVLHFHLESSKQRIIDFTTLSGKERYIKLMKAHPSIVQNVPLIYIASYLGLNPGSLSRIRQELS</sequence>
<name>A0ABP1ECR7_9FLAO</name>
<dbReference type="InterPro" id="IPR000595">
    <property type="entry name" value="cNMP-bd_dom"/>
</dbReference>
<proteinExistence type="predicted"/>
<keyword evidence="3" id="KW-1185">Reference proteome</keyword>
<gene>
    <name evidence="2" type="ORF">T190607A01A_10190</name>
</gene>
<dbReference type="RefSeq" id="WP_348709684.1">
    <property type="nucleotide sequence ID" value="NZ_CAXIXY010000003.1"/>
</dbReference>
<dbReference type="InterPro" id="IPR014710">
    <property type="entry name" value="RmlC-like_jellyroll"/>
</dbReference>
<evidence type="ECO:0000259" key="1">
    <source>
        <dbReference type="Pfam" id="PF00027"/>
    </source>
</evidence>
<protein>
    <submittedName>
        <fullName evidence="2">Crp/Fnr family transcriptional regulator</fullName>
    </submittedName>
</protein>
<accession>A0ABP1ECR7</accession>
<dbReference type="SUPFAM" id="SSF51206">
    <property type="entry name" value="cAMP-binding domain-like"/>
    <property type="match status" value="1"/>
</dbReference>
<dbReference type="Gene3D" id="2.60.120.10">
    <property type="entry name" value="Jelly Rolls"/>
    <property type="match status" value="1"/>
</dbReference>
<comment type="caution">
    <text evidence="2">The sequence shown here is derived from an EMBL/GenBank/DDBJ whole genome shotgun (WGS) entry which is preliminary data.</text>
</comment>
<evidence type="ECO:0000313" key="2">
    <source>
        <dbReference type="EMBL" id="CAL2075431.1"/>
    </source>
</evidence>
<organism evidence="2 3">
    <name type="scientific">Tenacibaculum platacis</name>
    <dbReference type="NCBI Taxonomy" id="3137852"/>
    <lineage>
        <taxon>Bacteria</taxon>
        <taxon>Pseudomonadati</taxon>
        <taxon>Bacteroidota</taxon>
        <taxon>Flavobacteriia</taxon>
        <taxon>Flavobacteriales</taxon>
        <taxon>Flavobacteriaceae</taxon>
        <taxon>Tenacibaculum</taxon>
    </lineage>
</organism>
<dbReference type="Proteomes" id="UP001497416">
    <property type="component" value="Unassembled WGS sequence"/>
</dbReference>
<dbReference type="InterPro" id="IPR018490">
    <property type="entry name" value="cNMP-bd_dom_sf"/>
</dbReference>
<feature type="domain" description="Cyclic nucleotide-binding" evidence="1">
    <location>
        <begin position="45"/>
        <end position="127"/>
    </location>
</feature>